<dbReference type="InterPro" id="IPR011051">
    <property type="entry name" value="RmlC_Cupin_sf"/>
</dbReference>
<dbReference type="InterPro" id="IPR014710">
    <property type="entry name" value="RmlC-like_jellyroll"/>
</dbReference>
<sequence length="191" mass="20347">MSTMTHRVTRLRDIAETPWRNGAGRTRRIATVGGDDGPDWTLSLANIDATGPFSTFDGLERVALVVGADPLILTVDGDARHLDSLDRVRFAGESVVDATLTRGPTMLLNLMVRRDAGTGELTLQHTHGDAVLDAVEGAAWVLLSGSLTVGGETLAPFDTLSLEQGRLDVSGDSVLARVTIRAPYSTPTVRN</sequence>
<gene>
    <name evidence="1" type="ORF">SAMN04488548_136316</name>
</gene>
<dbReference type="SUPFAM" id="SSF51182">
    <property type="entry name" value="RmlC-like cupins"/>
    <property type="match status" value="1"/>
</dbReference>
<dbReference type="OrthoDB" id="9800082at2"/>
<dbReference type="RefSeq" id="WP_084811959.1">
    <property type="nucleotide sequence ID" value="NZ_FNLM01000036.1"/>
</dbReference>
<dbReference type="PANTHER" id="PTHR37943:SF1">
    <property type="entry name" value="PROTEIN VES"/>
    <property type="match status" value="1"/>
</dbReference>
<organism evidence="1 2">
    <name type="scientific">Gordonia westfalica</name>
    <dbReference type="NCBI Taxonomy" id="158898"/>
    <lineage>
        <taxon>Bacteria</taxon>
        <taxon>Bacillati</taxon>
        <taxon>Actinomycetota</taxon>
        <taxon>Actinomycetes</taxon>
        <taxon>Mycobacteriales</taxon>
        <taxon>Gordoniaceae</taxon>
        <taxon>Gordonia</taxon>
    </lineage>
</organism>
<evidence type="ECO:0008006" key="3">
    <source>
        <dbReference type="Google" id="ProtNLM"/>
    </source>
</evidence>
<dbReference type="PANTHER" id="PTHR37943">
    <property type="entry name" value="PROTEIN VES"/>
    <property type="match status" value="1"/>
</dbReference>
<evidence type="ECO:0000313" key="1">
    <source>
        <dbReference type="EMBL" id="SDU80068.1"/>
    </source>
</evidence>
<accession>A0A1H2LHI0</accession>
<reference evidence="1 2" key="1">
    <citation type="submission" date="2016-10" db="EMBL/GenBank/DDBJ databases">
        <authorList>
            <person name="de Groot N.N."/>
        </authorList>
    </citation>
    <scope>NUCLEOTIDE SEQUENCE [LARGE SCALE GENOMIC DNA]</scope>
    <source>
        <strain evidence="1 2">DSM 44215</strain>
    </source>
</reference>
<dbReference type="Gene3D" id="2.60.120.10">
    <property type="entry name" value="Jelly Rolls"/>
    <property type="match status" value="1"/>
</dbReference>
<dbReference type="Pfam" id="PF05962">
    <property type="entry name" value="HutD"/>
    <property type="match status" value="1"/>
</dbReference>
<protein>
    <recommendedName>
        <fullName evidence="3">HutD protein</fullName>
    </recommendedName>
</protein>
<dbReference type="EMBL" id="FNLM01000036">
    <property type="protein sequence ID" value="SDU80068.1"/>
    <property type="molecule type" value="Genomic_DNA"/>
</dbReference>
<dbReference type="InterPro" id="IPR010282">
    <property type="entry name" value="Uncharacterised_HutD/Ves"/>
</dbReference>
<proteinExistence type="predicted"/>
<dbReference type="STRING" id="158898.SAMN04488548_136316"/>
<dbReference type="Proteomes" id="UP000183180">
    <property type="component" value="Unassembled WGS sequence"/>
</dbReference>
<name>A0A1H2LHI0_9ACTN</name>
<dbReference type="AlphaFoldDB" id="A0A1H2LHI0"/>
<evidence type="ECO:0000313" key="2">
    <source>
        <dbReference type="Proteomes" id="UP000183180"/>
    </source>
</evidence>